<dbReference type="RefSeq" id="WP_101538699.1">
    <property type="nucleotide sequence ID" value="NZ_MXAV01000048.1"/>
</dbReference>
<gene>
    <name evidence="1" type="ORF">B1757_12835</name>
</gene>
<evidence type="ECO:0000313" key="1">
    <source>
        <dbReference type="EMBL" id="PKY09829.1"/>
    </source>
</evidence>
<evidence type="ECO:0000313" key="2">
    <source>
        <dbReference type="Proteomes" id="UP000234329"/>
    </source>
</evidence>
<keyword evidence="2" id="KW-1185">Reference proteome</keyword>
<reference evidence="1 2" key="1">
    <citation type="submission" date="2017-03" db="EMBL/GenBank/DDBJ databases">
        <title>Draft genime sequence of the acidophilic sulfur-oxidizing bacterium Acidithiobacillus sp. SH, isolated from seawater.</title>
        <authorList>
            <person name="Sharmin S."/>
            <person name="Tokuhisa M."/>
            <person name="Kanao T."/>
            <person name="Kamimura K."/>
        </authorList>
    </citation>
    <scope>NUCLEOTIDE SEQUENCE [LARGE SCALE GENOMIC DNA]</scope>
    <source>
        <strain evidence="1 2">SH</strain>
    </source>
</reference>
<sequence length="124" mass="13711">MNAHEANHLLMELADDLEAGRMVKEDILPEANRLFQFLQSEKKTAESKTKMMIVMQGGLVTGVFADKAIEGLEVLVADYDVEGSSLPLQKDPYGEDIVLESLAVGHTGSYAEEMLQLEVQDLEQ</sequence>
<organism evidence="1 2">
    <name type="scientific">Acidithiobacillus marinus</name>
    <dbReference type="NCBI Taxonomy" id="187490"/>
    <lineage>
        <taxon>Bacteria</taxon>
        <taxon>Pseudomonadati</taxon>
        <taxon>Pseudomonadota</taxon>
        <taxon>Acidithiobacillia</taxon>
        <taxon>Acidithiobacillales</taxon>
        <taxon>Acidithiobacillaceae</taxon>
        <taxon>Acidithiobacillus</taxon>
    </lineage>
</organism>
<dbReference type="EMBL" id="MXAV01000048">
    <property type="protein sequence ID" value="PKY09829.1"/>
    <property type="molecule type" value="Genomic_DNA"/>
</dbReference>
<protein>
    <submittedName>
        <fullName evidence="1">Uncharacterized protein</fullName>
    </submittedName>
</protein>
<name>A0A2I1DIX3_9PROT</name>
<proteinExistence type="predicted"/>
<dbReference type="Proteomes" id="UP000234329">
    <property type="component" value="Unassembled WGS sequence"/>
</dbReference>
<dbReference type="AlphaFoldDB" id="A0A2I1DIX3"/>
<comment type="caution">
    <text evidence="1">The sequence shown here is derived from an EMBL/GenBank/DDBJ whole genome shotgun (WGS) entry which is preliminary data.</text>
</comment>
<accession>A0A2I1DIX3</accession>
<dbReference type="InParanoid" id="A0A2I1DIX3"/>